<evidence type="ECO:0000313" key="2">
    <source>
        <dbReference type="EMBL" id="MVU81002.1"/>
    </source>
</evidence>
<comment type="caution">
    <text evidence="2">The sequence shown here is derived from an EMBL/GenBank/DDBJ whole genome shotgun (WGS) entry which is preliminary data.</text>
</comment>
<evidence type="ECO:0000313" key="3">
    <source>
        <dbReference type="Proteomes" id="UP000466794"/>
    </source>
</evidence>
<dbReference type="SUPFAM" id="SSF109854">
    <property type="entry name" value="DinB/YfiT-like putative metalloenzymes"/>
    <property type="match status" value="1"/>
</dbReference>
<dbReference type="AlphaFoldDB" id="A0A7K1V3D3"/>
<protein>
    <recommendedName>
        <fullName evidence="1">Mycothiol-dependent maleylpyruvate isomerase metal-binding domain-containing protein</fullName>
    </recommendedName>
</protein>
<sequence>MVPTVDVYELDRRALRSLATLVEELTDSELGLSTPRAGWTIRDLLEHMNTEHEAISELILDATAVLDADPRKAFGQAIARWIDAFAACPAEGSLRGPNGYADRIPVHPDTTATDRLVSALGRSPNWPAN</sequence>
<dbReference type="GO" id="GO:0046872">
    <property type="term" value="F:metal ion binding"/>
    <property type="evidence" value="ECO:0007669"/>
    <property type="project" value="InterPro"/>
</dbReference>
<dbReference type="Proteomes" id="UP000466794">
    <property type="component" value="Unassembled WGS sequence"/>
</dbReference>
<dbReference type="Gene3D" id="1.20.120.450">
    <property type="entry name" value="dinb family like domain"/>
    <property type="match status" value="1"/>
</dbReference>
<name>A0A7K1V3D3_9NOCA</name>
<gene>
    <name evidence="2" type="ORF">GPX89_27605</name>
</gene>
<dbReference type="Pfam" id="PF11716">
    <property type="entry name" value="MDMPI_N"/>
    <property type="match status" value="1"/>
</dbReference>
<proteinExistence type="predicted"/>
<dbReference type="InterPro" id="IPR034660">
    <property type="entry name" value="DinB/YfiT-like"/>
</dbReference>
<dbReference type="EMBL" id="WRPP01000005">
    <property type="protein sequence ID" value="MVU81002.1"/>
    <property type="molecule type" value="Genomic_DNA"/>
</dbReference>
<reference evidence="2 3" key="1">
    <citation type="submission" date="2019-12" db="EMBL/GenBank/DDBJ databases">
        <title>Nocardia sp. nov. ET3-3 isolated from soil.</title>
        <authorList>
            <person name="Kanchanasin P."/>
            <person name="Tanasupawat S."/>
            <person name="Yuki M."/>
            <person name="Kudo T."/>
        </authorList>
    </citation>
    <scope>NUCLEOTIDE SEQUENCE [LARGE SCALE GENOMIC DNA]</scope>
    <source>
        <strain evidence="2 3">ET3-3</strain>
    </source>
</reference>
<accession>A0A7K1V3D3</accession>
<keyword evidence="3" id="KW-1185">Reference proteome</keyword>
<feature type="domain" description="Mycothiol-dependent maleylpyruvate isomerase metal-binding" evidence="1">
    <location>
        <begin position="12"/>
        <end position="103"/>
    </location>
</feature>
<dbReference type="InterPro" id="IPR024344">
    <property type="entry name" value="MDMPI_metal-binding"/>
</dbReference>
<organism evidence="2 3">
    <name type="scientific">Nocardia terrae</name>
    <dbReference type="NCBI Taxonomy" id="2675851"/>
    <lineage>
        <taxon>Bacteria</taxon>
        <taxon>Bacillati</taxon>
        <taxon>Actinomycetota</taxon>
        <taxon>Actinomycetes</taxon>
        <taxon>Mycobacteriales</taxon>
        <taxon>Nocardiaceae</taxon>
        <taxon>Nocardia</taxon>
    </lineage>
</organism>
<evidence type="ECO:0000259" key="1">
    <source>
        <dbReference type="Pfam" id="PF11716"/>
    </source>
</evidence>